<keyword evidence="14" id="KW-0539">Nucleus</keyword>
<dbReference type="InterPro" id="IPR015904">
    <property type="entry name" value="Sulphide_quinone_reductase"/>
</dbReference>
<dbReference type="GO" id="GO:0005739">
    <property type="term" value="C:mitochondrion"/>
    <property type="evidence" value="ECO:0007669"/>
    <property type="project" value="UniProtKB-SubCell"/>
</dbReference>
<feature type="region of interest" description="Disordered" evidence="17">
    <location>
        <begin position="543"/>
        <end position="834"/>
    </location>
</feature>
<evidence type="ECO:0000256" key="14">
    <source>
        <dbReference type="ARBA" id="ARBA00023242"/>
    </source>
</evidence>
<comment type="cofactor">
    <cofactor evidence="1">
        <name>FAD</name>
        <dbReference type="ChEBI" id="CHEBI:57692"/>
    </cofactor>
</comment>
<keyword evidence="8" id="KW-0274">FAD</keyword>
<dbReference type="GO" id="GO:0005637">
    <property type="term" value="C:nuclear inner membrane"/>
    <property type="evidence" value="ECO:0007669"/>
    <property type="project" value="UniProtKB-SubCell"/>
</dbReference>
<evidence type="ECO:0000256" key="7">
    <source>
        <dbReference type="ARBA" id="ARBA00022719"/>
    </source>
</evidence>
<dbReference type="PANTHER" id="PTHR10632:SF2">
    <property type="entry name" value="SULFIDE:QUINONE OXIDOREDUCTASE, MITOCHONDRIAL"/>
    <property type="match status" value="1"/>
</dbReference>
<sequence length="1275" mass="139900">MLSASRTLVASGSRSFVRNASTAAKNHYKVVVVGSGSGGLSVANQIYLRFKAAGTPLAKDDIAILDAAEEHHYQPGWTLVGSGLRPKSDFHRPMKSLIPPHLTLIPENVATFSPTSNSVNTTSGRSVQYDTLVVAAGLQTNWDNIKGLSKALVDPTSGVSSIYSYSTCDKVWSDIEGLREGNAIFTQPAGVIKCAGAPQKIMWMAWDRFRKTGRLDNINMAFYTGMPTMFSVKKYSDALNELRLQRGIDASFEHNLVSVDTNNHKATFKKADGSTADVDYTMLHVAPPMGPMNFIKESPISDSAGWVSVDPATLQHTNPEFQNIFAIGDCASLPTSKTAAAVTAQAPVVTENLYSFLSSGKISEAARYDGYTSCPLLTGYGELMLAEFKYGAVPAETFGSFVDQSKPKRLFYHLKKDVFPAVYWDYMVKGKWFGSKGLLRPNRVFNGVDLSLASLTSTPTVFMSRLTAAQVISLGEYLEPDFNPTSLTVSQLLGVLGYHNVPYPMPYSKPKLIQVFNDEIQARSTKFKKERLKAASSIASDEGIMDGVTGKPLNGGRQPQATPSRRSSRRLSQAPIEIEDDSPPPVPKRRRSSAQPALGGTSRRKAAPASVPTLAEESEPEEEPLPPKKVGKIKKTSMATEARKITEKAEDSGWEDNNIFQSGAESSSPARPTPARRAPRKSLIPKSKARKSTSAPPQIDSSPTRSSPFSPQQSSFNPDFGRLPPPRFSPSPRQKSIRANLFNPQDVSVDELNIVPEVKEEEERRSPSLKEEDEDNAFFGGDDESRYPDDGSPVLEEEDAVEKYEENNEYDQVAEEEGEEGEDEEGSELAEAVELQEKEHPSRALILHTPRSSALQLFYQVVTVLILLSFGYGVFNYKTESASIGFCDPGSNTNNALEALRSRRIATEVCNRENRTTLYLPSLGSLSSEEEQTPCPLPPLVPLPHPDTCTPCPEHGTCTQFGVQCDNGYLRRPPALLGFLPAPPSSFNLSFSSSLSPSELVWTAISAGLNGLPGLGSIALPPRCVPDPKRQRNIGVLGKAMGSILAQERGRRLCVGGPNLDKEYNDAEGGEARKWGVEIEQLREMMKRKTSPRLKPTFDDTFNEAIQELVQWGGVVLGTGNDEHQYLASREADLTWDCVLTVKSREVWEAWRTTALGGAAAVVAVILARLKVAQKQSESRRVSELVQIALDTLRNQELAHHTDPVTTPQPYLSSIQLRDVILQNEHSIPTRRRLWDQVEHIVEGNANVRANLEEIEGGDELRVWRWVGSTGRGLM</sequence>
<evidence type="ECO:0000259" key="18">
    <source>
        <dbReference type="Pfam" id="PF09402"/>
    </source>
</evidence>
<evidence type="ECO:0000313" key="20">
    <source>
        <dbReference type="EMBL" id="KAF5315651.1"/>
    </source>
</evidence>
<evidence type="ECO:0000256" key="16">
    <source>
        <dbReference type="ARBA" id="ARBA00070160"/>
    </source>
</evidence>
<evidence type="ECO:0000256" key="10">
    <source>
        <dbReference type="ARBA" id="ARBA00022989"/>
    </source>
</evidence>
<accession>A0A8H5B2W0</accession>
<dbReference type="Pfam" id="PF12949">
    <property type="entry name" value="HeH"/>
    <property type="match status" value="1"/>
</dbReference>
<dbReference type="GO" id="GO:0071949">
    <property type="term" value="F:FAD binding"/>
    <property type="evidence" value="ECO:0007669"/>
    <property type="project" value="TreeGrafter"/>
</dbReference>
<dbReference type="Gene3D" id="3.50.50.60">
    <property type="entry name" value="FAD/NAD(P)-binding domain"/>
    <property type="match status" value="2"/>
</dbReference>
<evidence type="ECO:0000256" key="8">
    <source>
        <dbReference type="ARBA" id="ARBA00022827"/>
    </source>
</evidence>
<dbReference type="PANTHER" id="PTHR10632">
    <property type="entry name" value="SULFIDE:QUINONE OXIDOREDUCTASE"/>
    <property type="match status" value="1"/>
</dbReference>
<keyword evidence="13" id="KW-0472">Membrane</keyword>
<feature type="domain" description="Man1/Src1-like C-terminal" evidence="18">
    <location>
        <begin position="865"/>
        <end position="1269"/>
    </location>
</feature>
<dbReference type="GO" id="GO:0070224">
    <property type="term" value="F:sulfide:quinone oxidoreductase activity"/>
    <property type="evidence" value="ECO:0007669"/>
    <property type="project" value="TreeGrafter"/>
</dbReference>
<evidence type="ECO:0000256" key="12">
    <source>
        <dbReference type="ARBA" id="ARBA00023128"/>
    </source>
</evidence>
<keyword evidence="12" id="KW-0496">Mitochondrion</keyword>
<evidence type="ECO:0000256" key="13">
    <source>
        <dbReference type="ARBA" id="ARBA00023136"/>
    </source>
</evidence>
<gene>
    <name evidence="20" type="ORF">D9611_004661</name>
</gene>
<dbReference type="Pfam" id="PF09402">
    <property type="entry name" value="MSC"/>
    <property type="match status" value="1"/>
</dbReference>
<dbReference type="Proteomes" id="UP000541558">
    <property type="component" value="Unassembled WGS sequence"/>
</dbReference>
<keyword evidence="10" id="KW-1133">Transmembrane helix</keyword>
<evidence type="ECO:0000259" key="19">
    <source>
        <dbReference type="Pfam" id="PF12949"/>
    </source>
</evidence>
<proteinExistence type="inferred from homology"/>
<keyword evidence="6" id="KW-0812">Transmembrane</keyword>
<feature type="compositionally biased region" description="Acidic residues" evidence="17">
    <location>
        <begin position="807"/>
        <end position="828"/>
    </location>
</feature>
<evidence type="ECO:0000256" key="5">
    <source>
        <dbReference type="ARBA" id="ARBA00022630"/>
    </source>
</evidence>
<dbReference type="CDD" id="cd12935">
    <property type="entry name" value="LEM_like"/>
    <property type="match status" value="1"/>
</dbReference>
<dbReference type="EMBL" id="JAACJK010000220">
    <property type="protein sequence ID" value="KAF5315651.1"/>
    <property type="molecule type" value="Genomic_DNA"/>
</dbReference>
<dbReference type="OrthoDB" id="5376590at2759"/>
<evidence type="ECO:0000256" key="1">
    <source>
        <dbReference type="ARBA" id="ARBA00001974"/>
    </source>
</evidence>
<evidence type="ECO:0000313" key="21">
    <source>
        <dbReference type="Proteomes" id="UP000541558"/>
    </source>
</evidence>
<feature type="compositionally biased region" description="Low complexity" evidence="17">
    <location>
        <begin position="664"/>
        <end position="676"/>
    </location>
</feature>
<dbReference type="Gene3D" id="1.10.10.1180">
    <property type="entry name" value="MAN1, winged-helix domain"/>
    <property type="match status" value="1"/>
</dbReference>
<dbReference type="AlphaFoldDB" id="A0A8H5B2W0"/>
<protein>
    <recommendedName>
        <fullName evidence="16">Sulfide:quinone oxidoreductase, mitochondrial</fullName>
    </recommendedName>
</protein>
<reference evidence="20 21" key="1">
    <citation type="journal article" date="2020" name="ISME J.">
        <title>Uncovering the hidden diversity of litter-decomposition mechanisms in mushroom-forming fungi.</title>
        <authorList>
            <person name="Floudas D."/>
            <person name="Bentzer J."/>
            <person name="Ahren D."/>
            <person name="Johansson T."/>
            <person name="Persson P."/>
            <person name="Tunlid A."/>
        </authorList>
    </citation>
    <scope>NUCLEOTIDE SEQUENCE [LARGE SCALE GENOMIC DNA]</scope>
    <source>
        <strain evidence="20 21">CBS 175.51</strain>
    </source>
</reference>
<dbReference type="InterPro" id="IPR036188">
    <property type="entry name" value="FAD/NAD-bd_sf"/>
</dbReference>
<keyword evidence="9" id="KW-0809">Transit peptide</keyword>
<keyword evidence="7" id="KW-0874">Quinone</keyword>
<feature type="compositionally biased region" description="Low complexity" evidence="17">
    <location>
        <begin position="701"/>
        <end position="718"/>
    </location>
</feature>
<keyword evidence="21" id="KW-1185">Reference proteome</keyword>
<evidence type="ECO:0000256" key="4">
    <source>
        <dbReference type="ARBA" id="ARBA00022553"/>
    </source>
</evidence>
<evidence type="ECO:0000256" key="3">
    <source>
        <dbReference type="ARBA" id="ARBA00004540"/>
    </source>
</evidence>
<dbReference type="InterPro" id="IPR018996">
    <property type="entry name" value="Man1/Src1-like_C"/>
</dbReference>
<evidence type="ECO:0000256" key="9">
    <source>
        <dbReference type="ARBA" id="ARBA00022946"/>
    </source>
</evidence>
<dbReference type="GO" id="GO:0070221">
    <property type="term" value="P:sulfide oxidation, using sulfide:quinone oxidoreductase"/>
    <property type="evidence" value="ECO:0007669"/>
    <property type="project" value="TreeGrafter"/>
</dbReference>
<evidence type="ECO:0000256" key="15">
    <source>
        <dbReference type="ARBA" id="ARBA00060891"/>
    </source>
</evidence>
<evidence type="ECO:0000256" key="11">
    <source>
        <dbReference type="ARBA" id="ARBA00023002"/>
    </source>
</evidence>
<evidence type="ECO:0000256" key="6">
    <source>
        <dbReference type="ARBA" id="ARBA00022692"/>
    </source>
</evidence>
<keyword evidence="4" id="KW-0597">Phosphoprotein</keyword>
<organism evidence="20 21">
    <name type="scientific">Ephemerocybe angulata</name>
    <dbReference type="NCBI Taxonomy" id="980116"/>
    <lineage>
        <taxon>Eukaryota</taxon>
        <taxon>Fungi</taxon>
        <taxon>Dikarya</taxon>
        <taxon>Basidiomycota</taxon>
        <taxon>Agaricomycotina</taxon>
        <taxon>Agaricomycetes</taxon>
        <taxon>Agaricomycetidae</taxon>
        <taxon>Agaricales</taxon>
        <taxon>Agaricineae</taxon>
        <taxon>Psathyrellaceae</taxon>
        <taxon>Ephemerocybe</taxon>
    </lineage>
</organism>
<dbReference type="SUPFAM" id="SSF51905">
    <property type="entry name" value="FAD/NAD(P)-binding domain"/>
    <property type="match status" value="1"/>
</dbReference>
<dbReference type="FunFam" id="3.50.50.60:FF:000034">
    <property type="entry name" value="sulfide:quinone oxidoreductase, mitochondrial"/>
    <property type="match status" value="1"/>
</dbReference>
<comment type="caution">
    <text evidence="20">The sequence shown here is derived from an EMBL/GenBank/DDBJ whole genome shotgun (WGS) entry which is preliminary data.</text>
</comment>
<keyword evidence="5" id="KW-0285">Flavoprotein</keyword>
<evidence type="ECO:0000256" key="2">
    <source>
        <dbReference type="ARBA" id="ARBA00004173"/>
    </source>
</evidence>
<dbReference type="InterPro" id="IPR041885">
    <property type="entry name" value="MAN1_winged_helix_dom"/>
</dbReference>
<feature type="compositionally biased region" description="Basic and acidic residues" evidence="17">
    <location>
        <begin position="757"/>
        <end position="770"/>
    </location>
</feature>
<comment type="subcellular location">
    <subcellularLocation>
        <location evidence="2">Mitochondrion</location>
    </subcellularLocation>
    <subcellularLocation>
        <location evidence="3">Nucleus inner membrane</location>
    </subcellularLocation>
</comment>
<feature type="compositionally biased region" description="Basic and acidic residues" evidence="17">
    <location>
        <begin position="641"/>
        <end position="651"/>
    </location>
</feature>
<evidence type="ECO:0000256" key="17">
    <source>
        <dbReference type="SAM" id="MobiDB-lite"/>
    </source>
</evidence>
<keyword evidence="11" id="KW-0560">Oxidoreductase</keyword>
<feature type="domain" description="HeH/LEM" evidence="19">
    <location>
        <begin position="484"/>
        <end position="518"/>
    </location>
</feature>
<dbReference type="InterPro" id="IPR025856">
    <property type="entry name" value="HeH/LEM_domain"/>
</dbReference>
<dbReference type="GO" id="GO:0048038">
    <property type="term" value="F:quinone binding"/>
    <property type="evidence" value="ECO:0007669"/>
    <property type="project" value="UniProtKB-KW"/>
</dbReference>
<comment type="similarity">
    <text evidence="15">Belongs to the SQRD family.</text>
</comment>
<name>A0A8H5B2W0_9AGAR</name>